<dbReference type="PANTHER" id="PTHR10656">
    <property type="entry name" value="CELL FATE DETERMINING PROTEIN MAB21-RELATED"/>
    <property type="match status" value="1"/>
</dbReference>
<dbReference type="AlphaFoldDB" id="A0AAE0YPM3"/>
<evidence type="ECO:0000256" key="2">
    <source>
        <dbReference type="ARBA" id="ARBA00008307"/>
    </source>
</evidence>
<dbReference type="InterPro" id="IPR024810">
    <property type="entry name" value="MAB21L/cGLR"/>
</dbReference>
<evidence type="ECO:0000256" key="6">
    <source>
        <dbReference type="ARBA" id="ARBA00022842"/>
    </source>
</evidence>
<keyword evidence="3" id="KW-0808">Transferase</keyword>
<dbReference type="GO" id="GO:0016779">
    <property type="term" value="F:nucleotidyltransferase activity"/>
    <property type="evidence" value="ECO:0007669"/>
    <property type="project" value="UniProtKB-KW"/>
</dbReference>
<reference evidence="9" key="1">
    <citation type="journal article" date="2023" name="G3 (Bethesda)">
        <title>A reference genome for the long-term kleptoplast-retaining sea slug Elysia crispata morphotype clarki.</title>
        <authorList>
            <person name="Eastman K.E."/>
            <person name="Pendleton A.L."/>
            <person name="Shaikh M.A."/>
            <person name="Suttiyut T."/>
            <person name="Ogas R."/>
            <person name="Tomko P."/>
            <person name="Gavelis G."/>
            <person name="Widhalm J.R."/>
            <person name="Wisecaver J.H."/>
        </authorList>
    </citation>
    <scope>NUCLEOTIDE SEQUENCE</scope>
    <source>
        <strain evidence="9">ECLA1</strain>
    </source>
</reference>
<dbReference type="GO" id="GO:0046872">
    <property type="term" value="F:metal ion binding"/>
    <property type="evidence" value="ECO:0007669"/>
    <property type="project" value="UniProtKB-KW"/>
</dbReference>
<dbReference type="Gene3D" id="1.10.1410.40">
    <property type="match status" value="1"/>
</dbReference>
<evidence type="ECO:0000256" key="7">
    <source>
        <dbReference type="SAM" id="MobiDB-lite"/>
    </source>
</evidence>
<keyword evidence="6" id="KW-0460">Magnesium</keyword>
<dbReference type="PANTHER" id="PTHR10656:SF42">
    <property type="entry name" value="CYCLIC GMP-AMP SYNTHASE-LIKE PROTEIN-RELATED"/>
    <property type="match status" value="1"/>
</dbReference>
<evidence type="ECO:0000256" key="4">
    <source>
        <dbReference type="ARBA" id="ARBA00022695"/>
    </source>
</evidence>
<evidence type="ECO:0000256" key="1">
    <source>
        <dbReference type="ARBA" id="ARBA00001946"/>
    </source>
</evidence>
<keyword evidence="5" id="KW-0479">Metal-binding</keyword>
<feature type="region of interest" description="Disordered" evidence="7">
    <location>
        <begin position="1"/>
        <end position="45"/>
    </location>
</feature>
<evidence type="ECO:0000313" key="10">
    <source>
        <dbReference type="Proteomes" id="UP001283361"/>
    </source>
</evidence>
<evidence type="ECO:0000259" key="8">
    <source>
        <dbReference type="Pfam" id="PF20266"/>
    </source>
</evidence>
<evidence type="ECO:0000256" key="5">
    <source>
        <dbReference type="ARBA" id="ARBA00022723"/>
    </source>
</evidence>
<protein>
    <recommendedName>
        <fullName evidence="8">Mab-21-like HhH/H2TH-like domain-containing protein</fullName>
    </recommendedName>
</protein>
<evidence type="ECO:0000313" key="9">
    <source>
        <dbReference type="EMBL" id="KAK3752348.1"/>
    </source>
</evidence>
<proteinExistence type="inferred from homology"/>
<organism evidence="9 10">
    <name type="scientific">Elysia crispata</name>
    <name type="common">lettuce slug</name>
    <dbReference type="NCBI Taxonomy" id="231223"/>
    <lineage>
        <taxon>Eukaryota</taxon>
        <taxon>Metazoa</taxon>
        <taxon>Spiralia</taxon>
        <taxon>Lophotrochozoa</taxon>
        <taxon>Mollusca</taxon>
        <taxon>Gastropoda</taxon>
        <taxon>Heterobranchia</taxon>
        <taxon>Euthyneura</taxon>
        <taxon>Panpulmonata</taxon>
        <taxon>Sacoglossa</taxon>
        <taxon>Placobranchoidea</taxon>
        <taxon>Plakobranchidae</taxon>
        <taxon>Elysia</taxon>
    </lineage>
</organism>
<keyword evidence="4" id="KW-0548">Nucleotidyltransferase</keyword>
<evidence type="ECO:0000256" key="3">
    <source>
        <dbReference type="ARBA" id="ARBA00022679"/>
    </source>
</evidence>
<comment type="cofactor">
    <cofactor evidence="1">
        <name>Mg(2+)</name>
        <dbReference type="ChEBI" id="CHEBI:18420"/>
    </cofactor>
</comment>
<dbReference type="EMBL" id="JAWDGP010005767">
    <property type="protein sequence ID" value="KAK3752348.1"/>
    <property type="molecule type" value="Genomic_DNA"/>
</dbReference>
<dbReference type="SMART" id="SM01265">
    <property type="entry name" value="Mab-21"/>
    <property type="match status" value="1"/>
</dbReference>
<comment type="similarity">
    <text evidence="2">Belongs to the mab-21 family.</text>
</comment>
<feature type="domain" description="Mab-21-like HhH/H2TH-like" evidence="8">
    <location>
        <begin position="342"/>
        <end position="436"/>
    </location>
</feature>
<dbReference type="Pfam" id="PF20266">
    <property type="entry name" value="Mab-21_C"/>
    <property type="match status" value="1"/>
</dbReference>
<comment type="caution">
    <text evidence="9">The sequence shown here is derived from an EMBL/GenBank/DDBJ whole genome shotgun (WGS) entry which is preliminary data.</text>
</comment>
<gene>
    <name evidence="9" type="ORF">RRG08_044384</name>
</gene>
<name>A0AAE0YPM3_9GAST</name>
<dbReference type="Proteomes" id="UP001283361">
    <property type="component" value="Unassembled WGS sequence"/>
</dbReference>
<keyword evidence="10" id="KW-1185">Reference proteome</keyword>
<dbReference type="InterPro" id="IPR046906">
    <property type="entry name" value="Mab-21_HhH/H2TH-like"/>
</dbReference>
<accession>A0AAE0YPM3</accession>
<sequence>MALTPRKPLNKKHVNKRSSSSPSLPPLPAQITEHLSPRPPSPHHLYVPRLHRQNTRLPSLSALGTALVKLADSGSDTDLSSGPGFAAHQEVRALIDSIFLGLSRNQVGLKFRKFVLAQSFTHWQERPERKVVCFLPFEIKDAVVCPCHPGTGCVQLPETCESEDYPEKIDLINDEFRPMKYVSSRKVYSFLVKLIARSLLSKQVAAERIYFSSTQERMEILLQDATGWVAELVPCVAVKGNTVMFCSKAFLEADSRSSWPTSHWTPRDLTKEDNKIKSTLEVSSYLGISAHVYLPNLENCESLAFNSRTHSENFRDIVWYACAPSSESRLVKNIYRTDKGMRMSAMRIVHKLCEADWRLSNISMYHVQTAMLHDADYQLDHSPRWQREILEDITRAILAKLGQFAEGRYLPHFLVQGVNLWTRVPTRQLSLMSGAIKRLTSSDVALVSLVCRAGQFAPPSEVQLYSAFLSPRHL</sequence>